<evidence type="ECO:0000256" key="5">
    <source>
        <dbReference type="RuleBase" id="RU003888"/>
    </source>
</evidence>
<comment type="caution">
    <text evidence="8">The sequence shown here is derived from an EMBL/GenBank/DDBJ whole genome shotgun (WGS) entry which is preliminary data.</text>
</comment>
<evidence type="ECO:0000256" key="6">
    <source>
        <dbReference type="RuleBase" id="RU003889"/>
    </source>
</evidence>
<accession>A0A9W6FWD6</accession>
<feature type="domain" description="Large ribosomal subunit protein uL15/eL18" evidence="7">
    <location>
        <begin position="22"/>
        <end position="90"/>
    </location>
</feature>
<dbReference type="PROSITE" id="PS00475">
    <property type="entry name" value="RIBOSOMAL_L15"/>
    <property type="match status" value="1"/>
</dbReference>
<dbReference type="AlphaFoldDB" id="A0A9W6FWD6"/>
<dbReference type="Proteomes" id="UP001144372">
    <property type="component" value="Unassembled WGS sequence"/>
</dbReference>
<evidence type="ECO:0000256" key="2">
    <source>
        <dbReference type="ARBA" id="ARBA00022980"/>
    </source>
</evidence>
<evidence type="ECO:0000313" key="8">
    <source>
        <dbReference type="EMBL" id="GLI36063.1"/>
    </source>
</evidence>
<comment type="similarity">
    <text evidence="1 5">Belongs to the universal ribosomal protein uL15 family.</text>
</comment>
<organism evidence="8 9">
    <name type="scientific">Desulforhabdus amnigena</name>
    <dbReference type="NCBI Taxonomy" id="40218"/>
    <lineage>
        <taxon>Bacteria</taxon>
        <taxon>Pseudomonadati</taxon>
        <taxon>Thermodesulfobacteriota</taxon>
        <taxon>Syntrophobacteria</taxon>
        <taxon>Syntrophobacterales</taxon>
        <taxon>Syntrophobacteraceae</taxon>
        <taxon>Desulforhabdus</taxon>
    </lineage>
</organism>
<dbReference type="GO" id="GO:0003735">
    <property type="term" value="F:structural constituent of ribosome"/>
    <property type="evidence" value="ECO:0007669"/>
    <property type="project" value="InterPro"/>
</dbReference>
<evidence type="ECO:0000313" key="9">
    <source>
        <dbReference type="Proteomes" id="UP001144372"/>
    </source>
</evidence>
<dbReference type="PANTHER" id="PTHR12934">
    <property type="entry name" value="50S RIBOSOMAL PROTEIN L15"/>
    <property type="match status" value="1"/>
</dbReference>
<proteinExistence type="inferred from homology"/>
<dbReference type="GO" id="GO:0006412">
    <property type="term" value="P:translation"/>
    <property type="evidence" value="ECO:0007669"/>
    <property type="project" value="InterPro"/>
</dbReference>
<gene>
    <name evidence="8" type="ORF">DAMNIGENAA_34960</name>
</gene>
<dbReference type="InterPro" id="IPR021131">
    <property type="entry name" value="Ribosomal_uL15/eL18"/>
</dbReference>
<dbReference type="GO" id="GO:0015934">
    <property type="term" value="C:large ribosomal subunit"/>
    <property type="evidence" value="ECO:0007669"/>
    <property type="project" value="InterPro"/>
</dbReference>
<keyword evidence="9" id="KW-1185">Reference proteome</keyword>
<evidence type="ECO:0000259" key="7">
    <source>
        <dbReference type="Pfam" id="PF00828"/>
    </source>
</evidence>
<dbReference type="Pfam" id="PF00828">
    <property type="entry name" value="Ribosomal_L27A"/>
    <property type="match status" value="1"/>
</dbReference>
<dbReference type="InterPro" id="IPR001196">
    <property type="entry name" value="Ribosomal_uL15_CS"/>
</dbReference>
<dbReference type="Gene3D" id="3.100.10.10">
    <property type="match status" value="1"/>
</dbReference>
<dbReference type="EMBL" id="BSDR01000001">
    <property type="protein sequence ID" value="GLI36063.1"/>
    <property type="molecule type" value="Genomic_DNA"/>
</dbReference>
<evidence type="ECO:0000256" key="1">
    <source>
        <dbReference type="ARBA" id="ARBA00007320"/>
    </source>
</evidence>
<evidence type="ECO:0000256" key="4">
    <source>
        <dbReference type="ARBA" id="ARBA00035497"/>
    </source>
</evidence>
<name>A0A9W6FWD6_9BACT</name>
<dbReference type="InterPro" id="IPR036227">
    <property type="entry name" value="Ribosomal_uL15/eL18_sf"/>
</dbReference>
<dbReference type="SUPFAM" id="SSF52080">
    <property type="entry name" value="Ribosomal proteins L15p and L18e"/>
    <property type="match status" value="1"/>
</dbReference>
<keyword evidence="2 5" id="KW-0689">Ribosomal protein</keyword>
<dbReference type="PANTHER" id="PTHR12934:SF11">
    <property type="entry name" value="LARGE RIBOSOMAL SUBUNIT PROTEIN UL15M"/>
    <property type="match status" value="1"/>
</dbReference>
<dbReference type="InterPro" id="IPR005749">
    <property type="entry name" value="Ribosomal_uL15_bac-type"/>
</dbReference>
<keyword evidence="3 5" id="KW-0687">Ribonucleoprotein</keyword>
<reference evidence="8" key="1">
    <citation type="submission" date="2022-12" db="EMBL/GenBank/DDBJ databases">
        <title>Reference genome sequencing for broad-spectrum identification of bacterial and archaeal isolates by mass spectrometry.</title>
        <authorList>
            <person name="Sekiguchi Y."/>
            <person name="Tourlousse D.M."/>
        </authorList>
    </citation>
    <scope>NUCLEOTIDE SEQUENCE</scope>
    <source>
        <strain evidence="8">ASRB1</strain>
    </source>
</reference>
<evidence type="ECO:0000256" key="3">
    <source>
        <dbReference type="ARBA" id="ARBA00023274"/>
    </source>
</evidence>
<sequence length="99" mass="10959">MPLQRRIPKRGFKNPFRKQFAVVNVGDLQIFESGSEIGVQQFLETGLVRRFFEGVKLLADGDVSSPFTVHVHKASASAIQKIEAAGGRVELIPPPEKKD</sequence>
<protein>
    <recommendedName>
        <fullName evidence="4 6">50S ribosomal protein L15</fullName>
    </recommendedName>
</protein>